<dbReference type="NCBIfam" id="TIGR02098">
    <property type="entry name" value="MJ0042_CXXC"/>
    <property type="match status" value="1"/>
</dbReference>
<evidence type="ECO:0000256" key="1">
    <source>
        <dbReference type="SAM" id="MobiDB-lite"/>
    </source>
</evidence>
<protein>
    <recommendedName>
        <fullName evidence="5">Zinc finger/thioredoxin putative domain-containing protein</fullName>
    </recommendedName>
</protein>
<feature type="transmembrane region" description="Helical" evidence="2">
    <location>
        <begin position="126"/>
        <end position="152"/>
    </location>
</feature>
<keyword evidence="4" id="KW-1185">Reference proteome</keyword>
<evidence type="ECO:0000313" key="4">
    <source>
        <dbReference type="Proteomes" id="UP000316770"/>
    </source>
</evidence>
<organism evidence="3 4">
    <name type="scientific">Rosistilla oblonga</name>
    <dbReference type="NCBI Taxonomy" id="2527990"/>
    <lineage>
        <taxon>Bacteria</taxon>
        <taxon>Pseudomonadati</taxon>
        <taxon>Planctomycetota</taxon>
        <taxon>Planctomycetia</taxon>
        <taxon>Pirellulales</taxon>
        <taxon>Pirellulaceae</taxon>
        <taxon>Rosistilla</taxon>
    </lineage>
</organism>
<gene>
    <name evidence="3" type="ORF">Mal33_49400</name>
</gene>
<evidence type="ECO:0008006" key="5">
    <source>
        <dbReference type="Google" id="ProtNLM"/>
    </source>
</evidence>
<accession>A0A518J0T9</accession>
<feature type="region of interest" description="Disordered" evidence="1">
    <location>
        <begin position="333"/>
        <end position="367"/>
    </location>
</feature>
<evidence type="ECO:0000256" key="2">
    <source>
        <dbReference type="SAM" id="Phobius"/>
    </source>
</evidence>
<feature type="region of interest" description="Disordered" evidence="1">
    <location>
        <begin position="42"/>
        <end position="123"/>
    </location>
</feature>
<keyword evidence="2" id="KW-0812">Transmembrane</keyword>
<feature type="compositionally biased region" description="Polar residues" evidence="1">
    <location>
        <begin position="353"/>
        <end position="363"/>
    </location>
</feature>
<feature type="compositionally biased region" description="Low complexity" evidence="1">
    <location>
        <begin position="338"/>
        <end position="352"/>
    </location>
</feature>
<reference evidence="3 4" key="1">
    <citation type="submission" date="2019-02" db="EMBL/GenBank/DDBJ databases">
        <title>Deep-cultivation of Planctomycetes and their phenomic and genomic characterization uncovers novel biology.</title>
        <authorList>
            <person name="Wiegand S."/>
            <person name="Jogler M."/>
            <person name="Boedeker C."/>
            <person name="Pinto D."/>
            <person name="Vollmers J."/>
            <person name="Rivas-Marin E."/>
            <person name="Kohn T."/>
            <person name="Peeters S.H."/>
            <person name="Heuer A."/>
            <person name="Rast P."/>
            <person name="Oberbeckmann S."/>
            <person name="Bunk B."/>
            <person name="Jeske O."/>
            <person name="Meyerdierks A."/>
            <person name="Storesund J.E."/>
            <person name="Kallscheuer N."/>
            <person name="Luecker S."/>
            <person name="Lage O.M."/>
            <person name="Pohl T."/>
            <person name="Merkel B.J."/>
            <person name="Hornburger P."/>
            <person name="Mueller R.-W."/>
            <person name="Bruemmer F."/>
            <person name="Labrenz M."/>
            <person name="Spormann A.M."/>
            <person name="Op den Camp H."/>
            <person name="Overmann J."/>
            <person name="Amann R."/>
            <person name="Jetten M.S.M."/>
            <person name="Mascher T."/>
            <person name="Medema M.H."/>
            <person name="Devos D.P."/>
            <person name="Kaster A.-K."/>
            <person name="Ovreas L."/>
            <person name="Rohde M."/>
            <person name="Galperin M.Y."/>
            <person name="Jogler C."/>
        </authorList>
    </citation>
    <scope>NUCLEOTIDE SEQUENCE [LARGE SCALE GENOMIC DNA]</scope>
    <source>
        <strain evidence="3 4">Mal33</strain>
    </source>
</reference>
<dbReference type="AlphaFoldDB" id="A0A518J0T9"/>
<evidence type="ECO:0000313" key="3">
    <source>
        <dbReference type="EMBL" id="QDV58915.1"/>
    </source>
</evidence>
<keyword evidence="2" id="KW-0472">Membrane</keyword>
<name>A0A518J0T9_9BACT</name>
<dbReference type="EMBL" id="CP036318">
    <property type="protein sequence ID" value="QDV58915.1"/>
    <property type="molecule type" value="Genomic_DNA"/>
</dbReference>
<proteinExistence type="predicted"/>
<keyword evidence="2" id="KW-1133">Transmembrane helix</keyword>
<dbReference type="RefSeq" id="WP_145289764.1">
    <property type="nucleotide sequence ID" value="NZ_CP036318.1"/>
</dbReference>
<dbReference type="InterPro" id="IPR011723">
    <property type="entry name" value="Znf/thioredoxin_put"/>
</dbReference>
<sequence>MSVLQIRCPGCQAVLRIPATAAGSKVRCSQCKKVLAIPARSPAAADKKSHSQNPAATARAPTAAAATKNDDPFAGLDDSGGGDPFGASTPYSPPSSTPATAASFQPSFSKQPAEPTPATSAGRPKWLVPAIVGGLLAGAAMIVVTGLGYVAFNRSVKVAGAQQREASAEAKAAATATALRELDAFARDNPIPDTWQRQGTRGVSVLMPAEASIREVASPIQGQLVFRVDGTDPETGGKFWLTEMPIPSGTEVRRDMWLRNLYRYSGATAEDQLDVTRSGVVGKRILLARDGEQTDPVMEVFELSDRLVIVSVQPATTALAEAFFATLTLPSGSDKSDGAPADQGIAAAPASANPTDVSSTPPQLTGDEARRQKLYLEYRRFAGANNSRSPLPGINARDAVDSLLGKVSENQTQAFLVLHGLTEKQLGEIISEGNSKNWADR</sequence>
<dbReference type="Proteomes" id="UP000316770">
    <property type="component" value="Chromosome"/>
</dbReference>
<feature type="compositionally biased region" description="Low complexity" evidence="1">
    <location>
        <begin position="54"/>
        <end position="67"/>
    </location>
</feature>